<dbReference type="Gene3D" id="1.10.10.10">
    <property type="entry name" value="Winged helix-like DNA-binding domain superfamily/Winged helix DNA-binding domain"/>
    <property type="match status" value="1"/>
</dbReference>
<proteinExistence type="predicted"/>
<dbReference type="RefSeq" id="WP_000222531.1">
    <property type="nucleotide sequence ID" value="NZ_KM085453.1"/>
</dbReference>
<sequence length="142" mass="16246">MTYSVKNKWKAGGLSLGWTAVPTVLFFIQNEKKLTSVAFNTLLNLIVHWWSLQEWPHPSMESLAIRMGVSVRTVQRAINDLEKANLLDKKPTSKSDRRYGGRNIYDLTKLVDYLDTMGPSVAEQVKKPRHKKPVYTVRKTTA</sequence>
<name>A0A0F6WGA0_ECOLX</name>
<protein>
    <recommendedName>
        <fullName evidence="2">Helix-turn-helix domain-containing protein</fullName>
    </recommendedName>
</protein>
<dbReference type="AlphaFoldDB" id="A0A0F6WGA0"/>
<accession>A0A0F6WGA0</accession>
<dbReference type="SUPFAM" id="SSF46785">
    <property type="entry name" value="Winged helix' DNA-binding domain"/>
    <property type="match status" value="1"/>
</dbReference>
<evidence type="ECO:0008006" key="2">
    <source>
        <dbReference type="Google" id="ProtNLM"/>
    </source>
</evidence>
<dbReference type="InterPro" id="IPR036388">
    <property type="entry name" value="WH-like_DNA-bd_sf"/>
</dbReference>
<dbReference type="EMBL" id="KM085453">
    <property type="protein sequence ID" value="AKF17103.1"/>
    <property type="molecule type" value="Genomic_DNA"/>
</dbReference>
<geneLocation type="plasmid" evidence="1">
    <name>pO104:H7_S3</name>
</geneLocation>
<dbReference type="SMR" id="A0A0F6WGA0"/>
<organism evidence="1">
    <name type="scientific">Escherichia coli O104:H7</name>
    <dbReference type="NCBI Taxonomy" id="1619910"/>
    <lineage>
        <taxon>Bacteria</taxon>
        <taxon>Pseudomonadati</taxon>
        <taxon>Pseudomonadota</taxon>
        <taxon>Gammaproteobacteria</taxon>
        <taxon>Enterobacterales</taxon>
        <taxon>Enterobacteriaceae</taxon>
        <taxon>Escherichia</taxon>
    </lineage>
</organism>
<dbReference type="Pfam" id="PF13730">
    <property type="entry name" value="HTH_36"/>
    <property type="match status" value="1"/>
</dbReference>
<reference evidence="1" key="1">
    <citation type="journal article" date="2015" name="BMC Microbiol.">
        <title>Genome sequencing and comparative genomics provides insights on the evolutionary dynamics and pathogenic potential of different H-serotypes of Shiga toxin-producing Escherichia coli O104.</title>
        <authorList>
            <person name="Yan X."/>
            <person name="Fratamico P.M."/>
            <person name="Bono J.L."/>
            <person name="Baranzoni G.M."/>
            <person name="Chen C.Y."/>
        </authorList>
    </citation>
    <scope>NUCLEOTIDE SEQUENCE</scope>
    <source>
        <strain evidence="1">RM9387</strain>
        <plasmid evidence="1">pO104:H7_S3</plasmid>
    </source>
</reference>
<evidence type="ECO:0000313" key="1">
    <source>
        <dbReference type="EMBL" id="AKF17103.1"/>
    </source>
</evidence>
<dbReference type="InterPro" id="IPR036390">
    <property type="entry name" value="WH_DNA-bd_sf"/>
</dbReference>
<keyword evidence="1" id="KW-0614">Plasmid</keyword>